<dbReference type="AlphaFoldDB" id="A0A4Y7U5I1"/>
<proteinExistence type="predicted"/>
<reference evidence="2 3" key="1">
    <citation type="journal article" date="2018" name="Syst. Appl. Microbiol.">
        <title>Flavobacterium circumlabens sp. nov. and Flavobacterium cupreum sp. nov., two psychrotrophic species isolated from Antarctic environmental samples.</title>
        <authorList>
            <person name="Kralova S."/>
            <person name="Busse H.J."/>
            <person name="Svec P."/>
            <person name="Maslanova I."/>
            <person name="Stankova E."/>
            <person name="Bartak M."/>
            <person name="Sedlacek I."/>
        </authorList>
    </citation>
    <scope>NUCLEOTIDE SEQUENCE [LARGE SCALE GENOMIC DNA]</scope>
    <source>
        <strain evidence="2 3">CCM 8828</strain>
    </source>
</reference>
<organism evidence="2 3">
    <name type="scientific">Flavobacterium circumlabens</name>
    <dbReference type="NCBI Taxonomy" id="2133765"/>
    <lineage>
        <taxon>Bacteria</taxon>
        <taxon>Pseudomonadati</taxon>
        <taxon>Bacteroidota</taxon>
        <taxon>Flavobacteriia</taxon>
        <taxon>Flavobacteriales</taxon>
        <taxon>Flavobacteriaceae</taxon>
        <taxon>Flavobacterium</taxon>
    </lineage>
</organism>
<evidence type="ECO:0000256" key="1">
    <source>
        <dbReference type="SAM" id="Phobius"/>
    </source>
</evidence>
<accession>A0A4Y7U5I1</accession>
<name>A0A4Y7U5I1_9FLAO</name>
<evidence type="ECO:0000313" key="2">
    <source>
        <dbReference type="EMBL" id="TEB41338.1"/>
    </source>
</evidence>
<comment type="caution">
    <text evidence="2">The sequence shown here is derived from an EMBL/GenBank/DDBJ whole genome shotgun (WGS) entry which is preliminary data.</text>
</comment>
<evidence type="ECO:0000313" key="3">
    <source>
        <dbReference type="Proteomes" id="UP000298340"/>
    </source>
</evidence>
<feature type="transmembrane region" description="Helical" evidence="1">
    <location>
        <begin position="24"/>
        <end position="52"/>
    </location>
</feature>
<sequence length="62" mass="7037">MQIIPNSGLGVWDFFNLGHCSAGYFHALFFMLTFAGNVSTIQFLNKLLFVILGTDKIKTFQY</sequence>
<keyword evidence="1" id="KW-0472">Membrane</keyword>
<dbReference type="EMBL" id="QWDN01000324">
    <property type="protein sequence ID" value="TEB41338.1"/>
    <property type="molecule type" value="Genomic_DNA"/>
</dbReference>
<gene>
    <name evidence="2" type="ORF">D0809_26035</name>
</gene>
<keyword evidence="1" id="KW-0812">Transmembrane</keyword>
<keyword evidence="1" id="KW-1133">Transmembrane helix</keyword>
<dbReference type="Proteomes" id="UP000298340">
    <property type="component" value="Unassembled WGS sequence"/>
</dbReference>
<protein>
    <submittedName>
        <fullName evidence="2">Uncharacterized protein</fullName>
    </submittedName>
</protein>